<protein>
    <submittedName>
        <fullName evidence="1">Uncharacterized protein</fullName>
    </submittedName>
</protein>
<dbReference type="Proteomes" id="UP000683925">
    <property type="component" value="Unassembled WGS sequence"/>
</dbReference>
<sequence>MDQRIQLIQADPNNFSIDRIYSILWYTISKTKDLSIDQNIFICPHTVQIELQNNDQISYQPQSCNICSQTQYRAIQRGNRYKYMICGILYFLLEGNNTLEQYYQSQQFFFFKNIYGYYNEKEHYLRSICQILQVNNFQQKQQIFDNMPEANRPLIKNQFQLTKYCVIIISPCLGTPLFRQYEENNAYYLLSFQNLLQDLRQISFQIGCENVPPPCLHNIFINQGYHHFCKFSINIFQTDPICRCQNNQMGTILYTLLTKEEYVDGNRRTGDLIIDDELILFSRYLINKYQFNSAQEQFRQYEKIIGKIDRFRSSNSVILGNTIDASFYANNLRRNLKHIQQTHLWNYYKILFLQEMIELLENRILSQLQYYEFLFGKLFQLKLKQIQSISAYLQHSSNQLLSEILQNYSSQCNPLAQIEQQQHQIQENNIELPRLFVVRQILFESISNVNAFDDQQNQFFRNQFQAEFNYRTIIEFEEMLQSDLLQV</sequence>
<keyword evidence="2" id="KW-1185">Reference proteome</keyword>
<evidence type="ECO:0000313" key="2">
    <source>
        <dbReference type="Proteomes" id="UP000683925"/>
    </source>
</evidence>
<dbReference type="OrthoDB" id="311097at2759"/>
<name>A0A8S1VEL8_PAROT</name>
<gene>
    <name evidence="1" type="ORF">POCTA_138.1.T0650257</name>
</gene>
<dbReference type="EMBL" id="CAJJDP010000064">
    <property type="protein sequence ID" value="CAD8175534.1"/>
    <property type="molecule type" value="Genomic_DNA"/>
</dbReference>
<organism evidence="1 2">
    <name type="scientific">Paramecium octaurelia</name>
    <dbReference type="NCBI Taxonomy" id="43137"/>
    <lineage>
        <taxon>Eukaryota</taxon>
        <taxon>Sar</taxon>
        <taxon>Alveolata</taxon>
        <taxon>Ciliophora</taxon>
        <taxon>Intramacronucleata</taxon>
        <taxon>Oligohymenophorea</taxon>
        <taxon>Peniculida</taxon>
        <taxon>Parameciidae</taxon>
        <taxon>Paramecium</taxon>
    </lineage>
</organism>
<dbReference type="OMA" id="KYMICGI"/>
<reference evidence="1" key="1">
    <citation type="submission" date="2021-01" db="EMBL/GenBank/DDBJ databases">
        <authorList>
            <consortium name="Genoscope - CEA"/>
            <person name="William W."/>
        </authorList>
    </citation>
    <scope>NUCLEOTIDE SEQUENCE</scope>
</reference>
<dbReference type="AlphaFoldDB" id="A0A8S1VEL8"/>
<evidence type="ECO:0000313" key="1">
    <source>
        <dbReference type="EMBL" id="CAD8175534.1"/>
    </source>
</evidence>
<proteinExistence type="predicted"/>
<comment type="caution">
    <text evidence="1">The sequence shown here is derived from an EMBL/GenBank/DDBJ whole genome shotgun (WGS) entry which is preliminary data.</text>
</comment>
<accession>A0A8S1VEL8</accession>